<comment type="caution">
    <text evidence="1">The sequence shown here is derived from an EMBL/GenBank/DDBJ whole genome shotgun (WGS) entry which is preliminary data.</text>
</comment>
<evidence type="ECO:0000313" key="1">
    <source>
        <dbReference type="EMBL" id="GAA0217533.1"/>
    </source>
</evidence>
<keyword evidence="2" id="KW-1185">Reference proteome</keyword>
<name>A0ABN0TBF8_9PSEU</name>
<organism evidence="1 2">
    <name type="scientific">Saccharothrix mutabilis subsp. mutabilis</name>
    <dbReference type="NCBI Taxonomy" id="66855"/>
    <lineage>
        <taxon>Bacteria</taxon>
        <taxon>Bacillati</taxon>
        <taxon>Actinomycetota</taxon>
        <taxon>Actinomycetes</taxon>
        <taxon>Pseudonocardiales</taxon>
        <taxon>Pseudonocardiaceae</taxon>
        <taxon>Saccharothrix</taxon>
    </lineage>
</organism>
<proteinExistence type="predicted"/>
<evidence type="ECO:0000313" key="2">
    <source>
        <dbReference type="Proteomes" id="UP001500416"/>
    </source>
</evidence>
<sequence>MPPAVASAILGRVRSDGREWRVEAEGARRAGLGLGVTRGTVEIFLPGGGGAVALDLQQAVAFRAALDEAVAVARIDVREGLSLL</sequence>
<gene>
    <name evidence="1" type="ORF">GCM10010492_14200</name>
</gene>
<dbReference type="EMBL" id="BAAABU010000002">
    <property type="protein sequence ID" value="GAA0217533.1"/>
    <property type="molecule type" value="Genomic_DNA"/>
</dbReference>
<protein>
    <submittedName>
        <fullName evidence="1">Uncharacterized protein</fullName>
    </submittedName>
</protein>
<dbReference type="Proteomes" id="UP001500416">
    <property type="component" value="Unassembled WGS sequence"/>
</dbReference>
<accession>A0ABN0TBF8</accession>
<reference evidence="1 2" key="1">
    <citation type="journal article" date="2019" name="Int. J. Syst. Evol. Microbiol.">
        <title>The Global Catalogue of Microorganisms (GCM) 10K type strain sequencing project: providing services to taxonomists for standard genome sequencing and annotation.</title>
        <authorList>
            <consortium name="The Broad Institute Genomics Platform"/>
            <consortium name="The Broad Institute Genome Sequencing Center for Infectious Disease"/>
            <person name="Wu L."/>
            <person name="Ma J."/>
        </authorList>
    </citation>
    <scope>NUCLEOTIDE SEQUENCE [LARGE SCALE GENOMIC DNA]</scope>
    <source>
        <strain evidence="1 2">JCM 3380</strain>
    </source>
</reference>